<sequence length="182" mass="20928">MSCCHDFCLASLHCADHGIKLANILDGYPGCKQFQGFGRFTCIDQVEIVLLFGLHAFAHLGEPTQILQLPRLFHCLVQASQPFLHFRCSRLVAFSRVFIPDKEKTTCGTLHLDQIELHVYHLLFDIVSQVKRVREPVQGFDAPINRQRDTQHQHEWHQESEQDSFPQIHLDVHDIPFNGFAS</sequence>
<evidence type="ECO:0000313" key="1">
    <source>
        <dbReference type="EMBL" id="OIQ63590.1"/>
    </source>
</evidence>
<protein>
    <submittedName>
        <fullName evidence="1">Uncharacterized protein</fullName>
    </submittedName>
</protein>
<organism evidence="1">
    <name type="scientific">mine drainage metagenome</name>
    <dbReference type="NCBI Taxonomy" id="410659"/>
    <lineage>
        <taxon>unclassified sequences</taxon>
        <taxon>metagenomes</taxon>
        <taxon>ecological metagenomes</taxon>
    </lineage>
</organism>
<proteinExistence type="predicted"/>
<accession>A0A1J5NXS9</accession>
<name>A0A1J5NXS9_9ZZZZ</name>
<comment type="caution">
    <text evidence="1">The sequence shown here is derived from an EMBL/GenBank/DDBJ whole genome shotgun (WGS) entry which is preliminary data.</text>
</comment>
<reference evidence="1" key="1">
    <citation type="submission" date="2016-10" db="EMBL/GenBank/DDBJ databases">
        <title>Sequence of Gallionella enrichment culture.</title>
        <authorList>
            <person name="Poehlein A."/>
            <person name="Muehling M."/>
            <person name="Daniel R."/>
        </authorList>
    </citation>
    <scope>NUCLEOTIDE SEQUENCE</scope>
</reference>
<dbReference type="EMBL" id="MLJW01008874">
    <property type="protein sequence ID" value="OIQ63590.1"/>
    <property type="molecule type" value="Genomic_DNA"/>
</dbReference>
<dbReference type="AlphaFoldDB" id="A0A1J5NXS9"/>
<gene>
    <name evidence="1" type="ORF">GALL_548700</name>
</gene>